<dbReference type="RefSeq" id="WP_051651609.1">
    <property type="nucleotide sequence ID" value="NZ_FNDZ01000005.1"/>
</dbReference>
<evidence type="ECO:0000313" key="9">
    <source>
        <dbReference type="EMBL" id="SDI94530.1"/>
    </source>
</evidence>
<reference evidence="9 10" key="1">
    <citation type="submission" date="2016-10" db="EMBL/GenBank/DDBJ databases">
        <authorList>
            <person name="de Groot N.N."/>
        </authorList>
    </citation>
    <scope>NUCLEOTIDE SEQUENCE [LARGE SCALE GENOMIC DNA]</scope>
    <source>
        <strain evidence="9 10">CGMCC 1.5058</strain>
    </source>
</reference>
<dbReference type="InterPro" id="IPR050925">
    <property type="entry name" value="Rhomboid_protease_S54"/>
</dbReference>
<dbReference type="Gene3D" id="1.20.1540.10">
    <property type="entry name" value="Rhomboid-like"/>
    <property type="match status" value="1"/>
</dbReference>
<proteinExistence type="inferred from homology"/>
<comment type="subcellular location">
    <subcellularLocation>
        <location evidence="1">Membrane</location>
        <topology evidence="1">Multi-pass membrane protein</topology>
    </subcellularLocation>
</comment>
<dbReference type="AlphaFoldDB" id="A0A1G8PRQ4"/>
<evidence type="ECO:0000256" key="5">
    <source>
        <dbReference type="ARBA" id="ARBA00022989"/>
    </source>
</evidence>
<dbReference type="InterPro" id="IPR022764">
    <property type="entry name" value="Peptidase_S54_rhomboid_dom"/>
</dbReference>
<evidence type="ECO:0000313" key="10">
    <source>
        <dbReference type="Proteomes" id="UP000183255"/>
    </source>
</evidence>
<feature type="transmembrane region" description="Helical" evidence="7">
    <location>
        <begin position="217"/>
        <end position="235"/>
    </location>
</feature>
<evidence type="ECO:0000256" key="2">
    <source>
        <dbReference type="ARBA" id="ARBA00009045"/>
    </source>
</evidence>
<keyword evidence="3 7" id="KW-0812">Transmembrane</keyword>
<keyword evidence="4" id="KW-0378">Hydrolase</keyword>
<organism evidence="9 10">
    <name type="scientific">Proteiniclasticum ruminis</name>
    <dbReference type="NCBI Taxonomy" id="398199"/>
    <lineage>
        <taxon>Bacteria</taxon>
        <taxon>Bacillati</taxon>
        <taxon>Bacillota</taxon>
        <taxon>Clostridia</taxon>
        <taxon>Eubacteriales</taxon>
        <taxon>Clostridiaceae</taxon>
        <taxon>Proteiniclasticum</taxon>
    </lineage>
</organism>
<keyword evidence="6 7" id="KW-0472">Membrane</keyword>
<dbReference type="Proteomes" id="UP000183255">
    <property type="component" value="Unassembled WGS sequence"/>
</dbReference>
<dbReference type="SUPFAM" id="SSF144091">
    <property type="entry name" value="Rhomboid-like"/>
    <property type="match status" value="1"/>
</dbReference>
<feature type="transmembrane region" description="Helical" evidence="7">
    <location>
        <begin position="185"/>
        <end position="205"/>
    </location>
</feature>
<feature type="transmembrane region" description="Helical" evidence="7">
    <location>
        <begin position="241"/>
        <end position="261"/>
    </location>
</feature>
<dbReference type="PANTHER" id="PTHR43731:SF14">
    <property type="entry name" value="PRESENILIN-ASSOCIATED RHOMBOID-LIKE PROTEIN, MITOCHONDRIAL"/>
    <property type="match status" value="1"/>
</dbReference>
<dbReference type="InterPro" id="IPR035952">
    <property type="entry name" value="Rhomboid-like_sf"/>
</dbReference>
<feature type="transmembrane region" description="Helical" evidence="7">
    <location>
        <begin position="273"/>
        <end position="290"/>
    </location>
</feature>
<sequence length="325" mass="36124">MIQKVIKETMELLIDGKGFFLEEFPSTEEDLQFYLYTTIRNGYLAVIFSRLGEEEKNHLAFLNHARGKNMPVYILNIIFTDDLPVPLKNHMPNYSEVYVNGDGEFFGHDDVSLSVLSKKNTAVKKFSAKAMKATLTLVLINVVVYLLTALASGSFDIRIDVLIRYGAKVNELIVEGELYRLLSSAFLHGDFTHILFNMYALFALGKIVEEAMGTERFLLVYFISALGGGVMSFLFTPNVSVGASGAIFGLLGAVMMMALLGKSGVNRRMFPRILLLLFINLFSGFSSSSIDNFGHIGGLLAGILVSFAILQFFSNKTEEDRPPFL</sequence>
<dbReference type="GO" id="GO:0006508">
    <property type="term" value="P:proteolysis"/>
    <property type="evidence" value="ECO:0007669"/>
    <property type="project" value="UniProtKB-KW"/>
</dbReference>
<name>A0A1G8PRQ4_9CLOT</name>
<protein>
    <submittedName>
        <fullName evidence="9">Rhomboid protease GluP</fullName>
    </submittedName>
</protein>
<dbReference type="Pfam" id="PF01694">
    <property type="entry name" value="Rhomboid"/>
    <property type="match status" value="1"/>
</dbReference>
<dbReference type="GO" id="GO:0004252">
    <property type="term" value="F:serine-type endopeptidase activity"/>
    <property type="evidence" value="ECO:0007669"/>
    <property type="project" value="InterPro"/>
</dbReference>
<feature type="domain" description="Peptidase S54 rhomboid" evidence="8">
    <location>
        <begin position="176"/>
        <end position="311"/>
    </location>
</feature>
<feature type="transmembrane region" description="Helical" evidence="7">
    <location>
        <begin position="296"/>
        <end position="313"/>
    </location>
</feature>
<dbReference type="GO" id="GO:0016020">
    <property type="term" value="C:membrane"/>
    <property type="evidence" value="ECO:0007669"/>
    <property type="project" value="UniProtKB-SubCell"/>
</dbReference>
<comment type="similarity">
    <text evidence="2">Belongs to the peptidase S54 family.</text>
</comment>
<keyword evidence="9" id="KW-0645">Protease</keyword>
<keyword evidence="5 7" id="KW-1133">Transmembrane helix</keyword>
<evidence type="ECO:0000256" key="1">
    <source>
        <dbReference type="ARBA" id="ARBA00004141"/>
    </source>
</evidence>
<dbReference type="PANTHER" id="PTHR43731">
    <property type="entry name" value="RHOMBOID PROTEASE"/>
    <property type="match status" value="1"/>
</dbReference>
<feature type="transmembrane region" description="Helical" evidence="7">
    <location>
        <begin position="134"/>
        <end position="155"/>
    </location>
</feature>
<evidence type="ECO:0000256" key="3">
    <source>
        <dbReference type="ARBA" id="ARBA00022692"/>
    </source>
</evidence>
<dbReference type="EMBL" id="FNDZ01000005">
    <property type="protein sequence ID" value="SDI94530.1"/>
    <property type="molecule type" value="Genomic_DNA"/>
</dbReference>
<evidence type="ECO:0000256" key="7">
    <source>
        <dbReference type="SAM" id="Phobius"/>
    </source>
</evidence>
<evidence type="ECO:0000259" key="8">
    <source>
        <dbReference type="Pfam" id="PF01694"/>
    </source>
</evidence>
<accession>A0A1G8PRQ4</accession>
<gene>
    <name evidence="9" type="ORF">SAMN05421804_105170</name>
</gene>
<evidence type="ECO:0000256" key="6">
    <source>
        <dbReference type="ARBA" id="ARBA00023136"/>
    </source>
</evidence>
<evidence type="ECO:0000256" key="4">
    <source>
        <dbReference type="ARBA" id="ARBA00022801"/>
    </source>
</evidence>